<dbReference type="STRING" id="1328313.DS2_12458"/>
<dbReference type="RefSeq" id="WP_035015135.1">
    <property type="nucleotide sequence ID" value="NZ_ARZY01000023.1"/>
</dbReference>
<keyword evidence="2" id="KW-1185">Reference proteome</keyword>
<gene>
    <name evidence="1" type="ORF">DS2_12458</name>
</gene>
<organism evidence="1 2">
    <name type="scientific">Catenovulum agarivorans DS-2</name>
    <dbReference type="NCBI Taxonomy" id="1328313"/>
    <lineage>
        <taxon>Bacteria</taxon>
        <taxon>Pseudomonadati</taxon>
        <taxon>Pseudomonadota</taxon>
        <taxon>Gammaproteobacteria</taxon>
        <taxon>Alteromonadales</taxon>
        <taxon>Alteromonadaceae</taxon>
        <taxon>Catenovulum</taxon>
    </lineage>
</organism>
<dbReference type="Gene3D" id="3.40.50.720">
    <property type="entry name" value="NAD(P)-binding Rossmann-like Domain"/>
    <property type="match status" value="1"/>
</dbReference>
<evidence type="ECO:0000313" key="2">
    <source>
        <dbReference type="Proteomes" id="UP000019276"/>
    </source>
</evidence>
<evidence type="ECO:0000313" key="1">
    <source>
        <dbReference type="EMBL" id="EWH09494.1"/>
    </source>
</evidence>
<dbReference type="EMBL" id="ARZY01000023">
    <property type="protein sequence ID" value="EWH09494.1"/>
    <property type="molecule type" value="Genomic_DNA"/>
</dbReference>
<name>W7Q9I9_9ALTE</name>
<dbReference type="AlphaFoldDB" id="W7Q9I9"/>
<proteinExistence type="predicted"/>
<protein>
    <submittedName>
        <fullName evidence="1">Uncharacterized protein</fullName>
    </submittedName>
</protein>
<sequence length="172" mass="19713">MNLIAKRLIANIERNIQTSLVYIWGAGELGHTIGEWLLQNRPDCQVLGFIETSPKQTSIQIMQSQLPVYSFDSAGLSEEHYLIIASQAFEREIIANIYKVAPEFKSKIISYSQYKCWLKKQIEDLVAGNEIKKLTALVFDYPEDYQLWLAMAELETDESIRNDYLICAQALS</sequence>
<dbReference type="Proteomes" id="UP000019276">
    <property type="component" value="Unassembled WGS sequence"/>
</dbReference>
<reference evidence="1 2" key="1">
    <citation type="journal article" date="2014" name="Genome Announc.">
        <title>Draft Genome Sequence of the Agar-Degrading Bacterium Catenovulum sp. Strain DS-2, Isolated from Intestines of Haliotis diversicolor.</title>
        <authorList>
            <person name="Shan D."/>
            <person name="Li X."/>
            <person name="Gu Z."/>
            <person name="Wei G."/>
            <person name="Gao Z."/>
            <person name="Shao Z."/>
        </authorList>
    </citation>
    <scope>NUCLEOTIDE SEQUENCE [LARGE SCALE GENOMIC DNA]</scope>
    <source>
        <strain evidence="1 2">DS-2</strain>
    </source>
</reference>
<comment type="caution">
    <text evidence="1">The sequence shown here is derived from an EMBL/GenBank/DDBJ whole genome shotgun (WGS) entry which is preliminary data.</text>
</comment>
<accession>W7Q9I9</accession>